<dbReference type="InterPro" id="IPR058070">
    <property type="entry name" value="MmpB-like"/>
</dbReference>
<keyword evidence="5" id="KW-1185">Reference proteome</keyword>
<dbReference type="NCBIfam" id="NF047320">
    <property type="entry name" value="morpho_MmpB"/>
    <property type="match status" value="1"/>
</dbReference>
<dbReference type="EMBL" id="JAVRER010000002">
    <property type="protein sequence ID" value="MDT0414248.1"/>
    <property type="molecule type" value="Genomic_DNA"/>
</dbReference>
<dbReference type="RefSeq" id="WP_007826366.1">
    <property type="nucleotide sequence ID" value="NZ_JAVRER010000002.1"/>
</dbReference>
<keyword evidence="1" id="KW-0472">Membrane</keyword>
<comment type="caution">
    <text evidence="3">The sequence shown here is derived from an EMBL/GenBank/DDBJ whole genome shotgun (WGS) entry which is preliminary data.</text>
</comment>
<keyword evidence="1" id="KW-0812">Transmembrane</keyword>
<gene>
    <name evidence="3" type="ORF">RM574_01990</name>
    <name evidence="2" type="ORF">RM698_16800</name>
</gene>
<sequence>MLWSDRDQQEPPEEWRAAQRKLHRAGVLLACVMVLAMLLLGLGGYV</sequence>
<evidence type="ECO:0000313" key="3">
    <source>
        <dbReference type="EMBL" id="MDT0414248.1"/>
    </source>
</evidence>
<proteinExistence type="predicted"/>
<dbReference type="Proteomes" id="UP001183610">
    <property type="component" value="Unassembled WGS sequence"/>
</dbReference>
<reference evidence="4 5" key="1">
    <citation type="submission" date="2023-07" db="EMBL/GenBank/DDBJ databases">
        <title>30 novel species of actinomycetes from the DSMZ collection.</title>
        <authorList>
            <person name="Nouioui I."/>
        </authorList>
    </citation>
    <scope>NUCLEOTIDE SEQUENCE [LARGE SCALE GENOMIC DNA]</scope>
    <source>
        <strain evidence="5">DSM 41979</strain>
        <strain evidence="4">DSM 41982</strain>
    </source>
</reference>
<accession>A0ABD5DZQ4</accession>
<organism evidence="3 4">
    <name type="scientific">Streptomyces evansiae</name>
    <dbReference type="NCBI Taxonomy" id="3075535"/>
    <lineage>
        <taxon>Bacteria</taxon>
        <taxon>Bacillati</taxon>
        <taxon>Actinomycetota</taxon>
        <taxon>Actinomycetes</taxon>
        <taxon>Kitasatosporales</taxon>
        <taxon>Streptomycetaceae</taxon>
        <taxon>Streptomyces</taxon>
    </lineage>
</organism>
<evidence type="ECO:0000313" key="2">
    <source>
        <dbReference type="EMBL" id="MDT0410707.1"/>
    </source>
</evidence>
<dbReference type="EMBL" id="JAVRET010000036">
    <property type="protein sequence ID" value="MDT0410707.1"/>
    <property type="molecule type" value="Genomic_DNA"/>
</dbReference>
<keyword evidence="1" id="KW-1133">Transmembrane helix</keyword>
<evidence type="ECO:0000313" key="4">
    <source>
        <dbReference type="Proteomes" id="UP001183607"/>
    </source>
</evidence>
<protein>
    <submittedName>
        <fullName evidence="3">Uncharacterized protein</fullName>
    </submittedName>
</protein>
<dbReference type="Proteomes" id="UP001183607">
    <property type="component" value="Unassembled WGS sequence"/>
</dbReference>
<dbReference type="AlphaFoldDB" id="A0ABD5DZQ4"/>
<evidence type="ECO:0000313" key="5">
    <source>
        <dbReference type="Proteomes" id="UP001183610"/>
    </source>
</evidence>
<evidence type="ECO:0000256" key="1">
    <source>
        <dbReference type="SAM" id="Phobius"/>
    </source>
</evidence>
<reference evidence="3" key="2">
    <citation type="submission" date="2024-03" db="EMBL/GenBank/DDBJ databases">
        <title>30 novel species of actinomycetes from the DSMZ collection.</title>
        <authorList>
            <person name="Nouioui I."/>
        </authorList>
    </citation>
    <scope>NUCLEOTIDE SEQUENCE</scope>
    <source>
        <strain evidence="2">DSM 41979</strain>
        <strain evidence="3">DSM 41982</strain>
    </source>
</reference>
<feature type="transmembrane region" description="Helical" evidence="1">
    <location>
        <begin position="25"/>
        <end position="45"/>
    </location>
</feature>
<name>A0ABD5DZQ4_9ACTN</name>
<dbReference type="Pfam" id="PF26627">
    <property type="entry name" value="MmpB"/>
    <property type="match status" value="1"/>
</dbReference>